<feature type="transmembrane region" description="Helical" evidence="6">
    <location>
        <begin position="176"/>
        <end position="197"/>
    </location>
</feature>
<feature type="transmembrane region" description="Helical" evidence="6">
    <location>
        <begin position="41"/>
        <end position="62"/>
    </location>
</feature>
<evidence type="ECO:0000256" key="1">
    <source>
        <dbReference type="ARBA" id="ARBA00004370"/>
    </source>
</evidence>
<feature type="transmembrane region" description="Helical" evidence="6">
    <location>
        <begin position="252"/>
        <end position="272"/>
    </location>
</feature>
<evidence type="ECO:0000256" key="6">
    <source>
        <dbReference type="SAM" id="Phobius"/>
    </source>
</evidence>
<comment type="subcellular location">
    <subcellularLocation>
        <location evidence="1">Membrane</location>
    </subcellularLocation>
</comment>
<evidence type="ECO:0000256" key="2">
    <source>
        <dbReference type="ARBA" id="ARBA00022448"/>
    </source>
</evidence>
<dbReference type="GO" id="GO:0016020">
    <property type="term" value="C:membrane"/>
    <property type="evidence" value="ECO:0007669"/>
    <property type="project" value="UniProtKB-SubCell"/>
</dbReference>
<organism evidence="9 10">
    <name type="scientific">Heligmosomoides polygyrus</name>
    <name type="common">Parasitic roundworm</name>
    <dbReference type="NCBI Taxonomy" id="6339"/>
    <lineage>
        <taxon>Eukaryota</taxon>
        <taxon>Metazoa</taxon>
        <taxon>Ecdysozoa</taxon>
        <taxon>Nematoda</taxon>
        <taxon>Chromadorea</taxon>
        <taxon>Rhabditida</taxon>
        <taxon>Rhabditina</taxon>
        <taxon>Rhabditomorpha</taxon>
        <taxon>Strongyloidea</taxon>
        <taxon>Heligmosomidae</taxon>
        <taxon>Heligmosomoides</taxon>
    </lineage>
</organism>
<sequence length="328" mass="36136">MSKPFRNPHGISWFVCALFLVDDLGGGGVVALPTAIVQAGLVIGLVVFFAMMFITMYTAHVLGECWNILLNTWPEYRVHCRQPYPEIAYRAMGIRARNVIKGFADMDLSYCFVILIVAAGLLPVTFLKSPQDFWGAVVVAMFTSAAGIVLILVGIALDYNLCSSHTEVPPLKPKTLFLAMGTILFSCGGHAAFPTIQHDMRNPGEYNKSVVAAFLMLIFVYVPVAILGYLTYHDAIRDSILPSIQTVWIQEACNVMITIHCILTVTIVLNPLNQDIEDLVRCPQHFGWQRMLVRTATMLAIVFVGESIPNFGPLLDLVGTLQVGVQCL</sequence>
<feature type="domain" description="Amino acid transporter transmembrane" evidence="7">
    <location>
        <begin position="100"/>
        <end position="321"/>
    </location>
</feature>
<dbReference type="EMBL" id="UZAH01001927">
    <property type="protein sequence ID" value="VDO20419.1"/>
    <property type="molecule type" value="Genomic_DNA"/>
</dbReference>
<evidence type="ECO:0000259" key="7">
    <source>
        <dbReference type="Pfam" id="PF01490"/>
    </source>
</evidence>
<evidence type="ECO:0000313" key="9">
    <source>
        <dbReference type="Proteomes" id="UP000050761"/>
    </source>
</evidence>
<evidence type="ECO:0000256" key="3">
    <source>
        <dbReference type="ARBA" id="ARBA00022692"/>
    </source>
</evidence>
<dbReference type="Proteomes" id="UP000050761">
    <property type="component" value="Unassembled WGS sequence"/>
</dbReference>
<dbReference type="WBParaSite" id="HPBE_0000164301-mRNA-1">
    <property type="protein sequence ID" value="HPBE_0000164301-mRNA-1"/>
    <property type="gene ID" value="HPBE_0000164301"/>
</dbReference>
<feature type="transmembrane region" description="Helical" evidence="6">
    <location>
        <begin position="133"/>
        <end position="155"/>
    </location>
</feature>
<keyword evidence="3 6" id="KW-0812">Transmembrane</keyword>
<evidence type="ECO:0000313" key="8">
    <source>
        <dbReference type="EMBL" id="VDO20419.1"/>
    </source>
</evidence>
<dbReference type="Pfam" id="PF01490">
    <property type="entry name" value="Aa_trans"/>
    <property type="match status" value="1"/>
</dbReference>
<proteinExistence type="predicted"/>
<reference evidence="8 9" key="1">
    <citation type="submission" date="2018-11" db="EMBL/GenBank/DDBJ databases">
        <authorList>
            <consortium name="Pathogen Informatics"/>
        </authorList>
    </citation>
    <scope>NUCLEOTIDE SEQUENCE [LARGE SCALE GENOMIC DNA]</scope>
</reference>
<evidence type="ECO:0000256" key="4">
    <source>
        <dbReference type="ARBA" id="ARBA00022989"/>
    </source>
</evidence>
<evidence type="ECO:0000256" key="5">
    <source>
        <dbReference type="ARBA" id="ARBA00023136"/>
    </source>
</evidence>
<feature type="transmembrane region" description="Helical" evidence="6">
    <location>
        <begin position="108"/>
        <end position="127"/>
    </location>
</feature>
<dbReference type="OrthoDB" id="655540at2759"/>
<keyword evidence="9" id="KW-1185">Reference proteome</keyword>
<keyword evidence="2" id="KW-0813">Transport</keyword>
<dbReference type="AlphaFoldDB" id="A0A183F651"/>
<keyword evidence="5 6" id="KW-0472">Membrane</keyword>
<accession>A0A3P7TJF3</accession>
<evidence type="ECO:0000313" key="10">
    <source>
        <dbReference type="WBParaSite" id="HPBE_0000164301-mRNA-1"/>
    </source>
</evidence>
<keyword evidence="4 6" id="KW-1133">Transmembrane helix</keyword>
<dbReference type="InterPro" id="IPR013057">
    <property type="entry name" value="AA_transpt_TM"/>
</dbReference>
<reference evidence="10" key="2">
    <citation type="submission" date="2019-09" db="UniProtKB">
        <authorList>
            <consortium name="WormBaseParasite"/>
        </authorList>
    </citation>
    <scope>IDENTIFICATION</scope>
</reference>
<feature type="transmembrane region" description="Helical" evidence="6">
    <location>
        <begin position="209"/>
        <end position="232"/>
    </location>
</feature>
<dbReference type="PANTHER" id="PTHR48017">
    <property type="entry name" value="OS05G0424000 PROTEIN-RELATED"/>
    <property type="match status" value="1"/>
</dbReference>
<accession>A0A183F651</accession>
<protein>
    <submittedName>
        <fullName evidence="10">Aa_trans domain-containing protein</fullName>
    </submittedName>
</protein>
<name>A0A183F651_HELPZ</name>
<gene>
    <name evidence="8" type="ORF">HPBE_LOCUS1644</name>
</gene>